<feature type="domain" description="PXA" evidence="5">
    <location>
        <begin position="110"/>
        <end position="319"/>
    </location>
</feature>
<dbReference type="InterPro" id="IPR003114">
    <property type="entry name" value="Phox_assoc"/>
</dbReference>
<keyword evidence="2" id="KW-0472">Membrane</keyword>
<dbReference type="EMBL" id="CAJEWN010000153">
    <property type="protein sequence ID" value="CAD2169417.1"/>
    <property type="molecule type" value="Genomic_DNA"/>
</dbReference>
<dbReference type="SUPFAM" id="SSF48097">
    <property type="entry name" value="Regulator of G-protein signaling, RGS"/>
    <property type="match status" value="1"/>
</dbReference>
<reference evidence="6 7" key="1">
    <citation type="submission" date="2020-08" db="EMBL/GenBank/DDBJ databases">
        <authorList>
            <person name="Koutsovoulos G."/>
            <person name="Danchin GJ E."/>
        </authorList>
    </citation>
    <scope>NUCLEOTIDE SEQUENCE [LARGE SCALE GENOMIC DNA]</scope>
</reference>
<feature type="domain" description="PX" evidence="4">
    <location>
        <begin position="633"/>
        <end position="782"/>
    </location>
</feature>
<comment type="caution">
    <text evidence="6">The sequence shown here is derived from an EMBL/GenBank/DDBJ whole genome shotgun (WGS) entry which is preliminary data.</text>
</comment>
<dbReference type="InterPro" id="IPR036305">
    <property type="entry name" value="RGS_sf"/>
</dbReference>
<dbReference type="GO" id="GO:0005770">
    <property type="term" value="C:late endosome"/>
    <property type="evidence" value="ECO:0007669"/>
    <property type="project" value="TreeGrafter"/>
</dbReference>
<accession>A0A6V7V3R4</accession>
<keyword evidence="2" id="KW-1133">Transmembrane helix</keyword>
<evidence type="ECO:0000256" key="1">
    <source>
        <dbReference type="SAM" id="MobiDB-lite"/>
    </source>
</evidence>
<evidence type="ECO:0000313" key="7">
    <source>
        <dbReference type="Proteomes" id="UP000580250"/>
    </source>
</evidence>
<dbReference type="PROSITE" id="PS50132">
    <property type="entry name" value="RGS"/>
    <property type="match status" value="1"/>
</dbReference>
<dbReference type="PROSITE" id="PS50195">
    <property type="entry name" value="PX"/>
    <property type="match status" value="1"/>
</dbReference>
<dbReference type="GO" id="GO:0097352">
    <property type="term" value="P:autophagosome maturation"/>
    <property type="evidence" value="ECO:0007669"/>
    <property type="project" value="TreeGrafter"/>
</dbReference>
<organism evidence="6 7">
    <name type="scientific">Meloidogyne enterolobii</name>
    <name type="common">Root-knot nematode worm</name>
    <name type="synonym">Meloidogyne mayaguensis</name>
    <dbReference type="NCBI Taxonomy" id="390850"/>
    <lineage>
        <taxon>Eukaryota</taxon>
        <taxon>Metazoa</taxon>
        <taxon>Ecdysozoa</taxon>
        <taxon>Nematoda</taxon>
        <taxon>Chromadorea</taxon>
        <taxon>Rhabditida</taxon>
        <taxon>Tylenchina</taxon>
        <taxon>Tylenchomorpha</taxon>
        <taxon>Tylenchoidea</taxon>
        <taxon>Meloidogynidae</taxon>
        <taxon>Meloidogyninae</taxon>
        <taxon>Meloidogyne</taxon>
    </lineage>
</organism>
<evidence type="ECO:0000259" key="4">
    <source>
        <dbReference type="PROSITE" id="PS50195"/>
    </source>
</evidence>
<dbReference type="InterPro" id="IPR044926">
    <property type="entry name" value="RGS_subdomain_2"/>
</dbReference>
<dbReference type="InterPro" id="IPR001683">
    <property type="entry name" value="PX_dom"/>
</dbReference>
<keyword evidence="2" id="KW-0812">Transmembrane</keyword>
<evidence type="ECO:0000259" key="3">
    <source>
        <dbReference type="PROSITE" id="PS50132"/>
    </source>
</evidence>
<feature type="domain" description="RGS" evidence="3">
    <location>
        <begin position="370"/>
        <end position="521"/>
    </location>
</feature>
<evidence type="ECO:0000259" key="5">
    <source>
        <dbReference type="PROSITE" id="PS51207"/>
    </source>
</evidence>
<feature type="region of interest" description="Disordered" evidence="1">
    <location>
        <begin position="892"/>
        <end position="918"/>
    </location>
</feature>
<dbReference type="Gene3D" id="1.10.167.10">
    <property type="entry name" value="Regulator of G-protein Signalling 4, domain 2"/>
    <property type="match status" value="1"/>
</dbReference>
<dbReference type="SMART" id="SM00313">
    <property type="entry name" value="PXA"/>
    <property type="match status" value="1"/>
</dbReference>
<evidence type="ECO:0000313" key="6">
    <source>
        <dbReference type="EMBL" id="CAD2169417.1"/>
    </source>
</evidence>
<dbReference type="OrthoDB" id="5957963at2759"/>
<dbReference type="PROSITE" id="PS51207">
    <property type="entry name" value="PXA"/>
    <property type="match status" value="1"/>
</dbReference>
<dbReference type="Gene3D" id="3.30.1520.10">
    <property type="entry name" value="Phox-like domain"/>
    <property type="match status" value="1"/>
</dbReference>
<dbReference type="PANTHER" id="PTHR22775">
    <property type="entry name" value="SORTING NEXIN"/>
    <property type="match status" value="1"/>
</dbReference>
<proteinExistence type="predicted"/>
<dbReference type="Proteomes" id="UP000580250">
    <property type="component" value="Unassembled WGS sequence"/>
</dbReference>
<dbReference type="Pfam" id="PF00787">
    <property type="entry name" value="PX"/>
    <property type="match status" value="1"/>
</dbReference>
<dbReference type="AlphaFoldDB" id="A0A6V7V3R4"/>
<feature type="transmembrane region" description="Helical" evidence="2">
    <location>
        <begin position="7"/>
        <end position="27"/>
    </location>
</feature>
<dbReference type="InterPro" id="IPR036871">
    <property type="entry name" value="PX_dom_sf"/>
</dbReference>
<evidence type="ECO:0000256" key="2">
    <source>
        <dbReference type="SAM" id="Phobius"/>
    </source>
</evidence>
<dbReference type="GO" id="GO:0035091">
    <property type="term" value="F:phosphatidylinositol binding"/>
    <property type="evidence" value="ECO:0007669"/>
    <property type="project" value="InterPro"/>
</dbReference>
<dbReference type="InterPro" id="IPR016137">
    <property type="entry name" value="RGS"/>
</dbReference>
<feature type="compositionally biased region" description="Polar residues" evidence="1">
    <location>
        <begin position="893"/>
        <end position="918"/>
    </location>
</feature>
<sequence length="1149" mass="132877">MDVLLNYNIYVPATVLSSFLILFLWLFEISFLLMFSSLVAFSSGFLICRVLLQNPQYCIWLQHVFANIIYDDKELVEVMKDKPEDDNEHLLKNLNDSKESDEPTIRPWDRLKLDENFNNELDEFFKTLVINYVNSWYNENLSEDESFTSEIRQLIRHSSAKILTTFMEADVLQIFTDEIIPVIIAHVERVVRILNEFSSERFSSFELQSVSLIELKILEQWPSDSHFATLSQENQLDYLRALSDSLICKFVDDIRIGGCFVDEEHQKMLNREGAIPFSTKWSCHSSRHFLRELLLSTVLIPIIDFCSDPDSLNYFALSFLNQPTFYDSLHSEPKDVGLTENVSNSQSNNFLNKFCEQTCAHSPDSLLCLKLSDLVRDPYLVKLFEIYIRDFNGPVKYLDCFIQTREIHLKIQKLNNDDLSQQKCTSTNISQVALEEIKSATKQLYNNFIYSGENKSCHLIFTKCLIEKFENYFSDTENTQNGEGLKTLENLIEGVYQEVYQFLQYNYVIPFYQSENYLGFLCGAPPEFDELIRGIEESNDDEEKFPKVLDSSFSLSQFRKKLFNFIAPSNQVVSTQNSSSTSPFYPSYSTSDLEGFDKDEIIINNMVGGEYDENGGENATIAMSDMGRNLNKWNVNIVGIEQRGGDGIVNPYFVFNIFVERNDLSDDQMLNSQISLTEEHVEEEDEFIEKLLQTWNVGHKYLEFYALEDKIKDYYGNSIKNILSLPDRKTTLQLLRIGRNNRTLMESHKIYFERFLQQLVQQPLLKRSDLLYLFLTSEEDSSGFFSPLTEINDSITTSSILSDLNPIKAMRKAAKERGQNLKPFILNLLANVLAPPASTTNKNFVSNSSRLSATQRQHFSNSPSLESTKSSFNLMMKKFVLEEEVNNAERKCGSNSEGLKRCQNPSNKNSGSRNSPINIMENTNEQIDENIWNNKYSLKRNLYEICLFLFTTLGFVNLPIWFEAFLCSLHKFIGYLFSLIFSRKIEKILRENLLNVNTATNLVKSLQELVNSWNMPSQCPTPSQISVASSAAALTNLLQLDNNKILQEEIRRKRVNTSASEQERLLRTELLLHRLEKKVEEELFPCSQLINWLFDKINITTSKTKNYSSNQATAIRQLFLCFQMPALNRQLIFVLLDICVQKIFLNKRK</sequence>
<dbReference type="SMART" id="SM00312">
    <property type="entry name" value="PX"/>
    <property type="match status" value="1"/>
</dbReference>
<dbReference type="SUPFAM" id="SSF64268">
    <property type="entry name" value="PX domain"/>
    <property type="match status" value="1"/>
</dbReference>
<dbReference type="PANTHER" id="PTHR22775:SF44">
    <property type="entry name" value="SORTING NEXIN-14"/>
    <property type="match status" value="1"/>
</dbReference>
<protein>
    <submittedName>
        <fullName evidence="6">Uncharacterized protein</fullName>
    </submittedName>
</protein>
<name>A0A6V7V3R4_MELEN</name>
<dbReference type="Pfam" id="PF02194">
    <property type="entry name" value="PXA"/>
    <property type="match status" value="1"/>
</dbReference>
<gene>
    <name evidence="6" type="ORF">MENT_LOCUS20751</name>
</gene>